<dbReference type="PANTHER" id="PTHR30106">
    <property type="entry name" value="INNER MEMBRANE PROTEIN YEIH-RELATED"/>
    <property type="match status" value="1"/>
</dbReference>
<sequence length="354" mass="37459">MPSSETILSGERKSHHLAKPHHAPHPHGIVPGLLLAASLAACAFALRAIPGVATLSPMIIAILLGIGFHNIIGTPYRAKPGITFSLRRILRFAIILLGMQLSIQQIVEVGAGGLAVIVATLVATFMFTKWFGALIGVEDKLAELIAAGTSICGASAVIATNAVTQGHDEDVTYAVACVTVFGSVAMFAYPFFPAFLHLAPRAYGLWAGASIHEIAQVVAAAFQDGPVAGEFATIAKLSRVTMLAPMVFTLGFLASRKRQHGTPRTAHKRPPLPYFVLGFIVLVGLNSFITVPPAPKYWIVQTTTFLLSLALAAMGLETDIRKVLAKGARPILLGAVSWLFIAGLSLGLILLLLH</sequence>
<feature type="transmembrane region" description="Helical" evidence="8">
    <location>
        <begin position="203"/>
        <end position="222"/>
    </location>
</feature>
<evidence type="ECO:0000313" key="9">
    <source>
        <dbReference type="EMBL" id="HGC43706.1"/>
    </source>
</evidence>
<evidence type="ECO:0000256" key="7">
    <source>
        <dbReference type="SAM" id="MobiDB-lite"/>
    </source>
</evidence>
<feature type="transmembrane region" description="Helical" evidence="8">
    <location>
        <begin position="144"/>
        <end position="165"/>
    </location>
</feature>
<reference evidence="9" key="1">
    <citation type="journal article" date="2020" name="mSystems">
        <title>Genome- and Community-Level Interaction Insights into Carbon Utilization and Element Cycling Functions of Hydrothermarchaeota in Hydrothermal Sediment.</title>
        <authorList>
            <person name="Zhou Z."/>
            <person name="Liu Y."/>
            <person name="Xu W."/>
            <person name="Pan J."/>
            <person name="Luo Z.H."/>
            <person name="Li M."/>
        </authorList>
    </citation>
    <scope>NUCLEOTIDE SEQUENCE</scope>
    <source>
        <strain evidence="9">SpSt-997</strain>
    </source>
</reference>
<protein>
    <submittedName>
        <fullName evidence="9">YeiH family putative sulfate export transporter</fullName>
    </submittedName>
</protein>
<feature type="transmembrane region" description="Helical" evidence="8">
    <location>
        <begin position="171"/>
        <end position="191"/>
    </location>
</feature>
<feature type="transmembrane region" description="Helical" evidence="8">
    <location>
        <begin position="328"/>
        <end position="353"/>
    </location>
</feature>
<evidence type="ECO:0000256" key="5">
    <source>
        <dbReference type="ARBA" id="ARBA00022989"/>
    </source>
</evidence>
<dbReference type="EMBL" id="DTQM01000207">
    <property type="protein sequence ID" value="HGC43706.1"/>
    <property type="molecule type" value="Genomic_DNA"/>
</dbReference>
<evidence type="ECO:0000256" key="3">
    <source>
        <dbReference type="ARBA" id="ARBA00022475"/>
    </source>
</evidence>
<dbReference type="AlphaFoldDB" id="A0A8J4M6F2"/>
<dbReference type="InterPro" id="IPR018383">
    <property type="entry name" value="UPF0324_pro"/>
</dbReference>
<proteinExistence type="inferred from homology"/>
<keyword evidence="5 8" id="KW-1133">Transmembrane helix</keyword>
<accession>A0A8J4M6F2</accession>
<evidence type="ECO:0000256" key="8">
    <source>
        <dbReference type="SAM" id="Phobius"/>
    </source>
</evidence>
<feature type="transmembrane region" description="Helical" evidence="8">
    <location>
        <begin position="113"/>
        <end position="132"/>
    </location>
</feature>
<comment type="caution">
    <text evidence="9">The sequence shown here is derived from an EMBL/GenBank/DDBJ whole genome shotgun (WGS) entry which is preliminary data.</text>
</comment>
<feature type="transmembrane region" description="Helical" evidence="8">
    <location>
        <begin position="55"/>
        <end position="76"/>
    </location>
</feature>
<organism evidence="9">
    <name type="scientific">Acidicaldus sp</name>
    <dbReference type="NCBI Taxonomy" id="1872105"/>
    <lineage>
        <taxon>Bacteria</taxon>
        <taxon>Pseudomonadati</taxon>
        <taxon>Pseudomonadota</taxon>
        <taxon>Alphaproteobacteria</taxon>
        <taxon>Acetobacterales</taxon>
        <taxon>Acetobacteraceae</taxon>
        <taxon>Acidicaldus</taxon>
    </lineage>
</organism>
<feature type="compositionally biased region" description="Basic residues" evidence="7">
    <location>
        <begin position="13"/>
        <end position="23"/>
    </location>
</feature>
<evidence type="ECO:0000256" key="1">
    <source>
        <dbReference type="ARBA" id="ARBA00004651"/>
    </source>
</evidence>
<keyword evidence="6 8" id="KW-0472">Membrane</keyword>
<dbReference type="PANTHER" id="PTHR30106:SF2">
    <property type="entry name" value="UPF0324 INNER MEMBRANE PROTEIN YEIH"/>
    <property type="match status" value="1"/>
</dbReference>
<feature type="transmembrane region" description="Helical" evidence="8">
    <location>
        <begin position="234"/>
        <end position="253"/>
    </location>
</feature>
<keyword evidence="3" id="KW-1003">Cell membrane</keyword>
<gene>
    <name evidence="9" type="ORF">ENY07_10870</name>
</gene>
<dbReference type="Pfam" id="PF03601">
    <property type="entry name" value="Cons_hypoth698"/>
    <property type="match status" value="1"/>
</dbReference>
<comment type="similarity">
    <text evidence="2">Belongs to the UPF0324 family.</text>
</comment>
<evidence type="ECO:0000256" key="6">
    <source>
        <dbReference type="ARBA" id="ARBA00023136"/>
    </source>
</evidence>
<comment type="subcellular location">
    <subcellularLocation>
        <location evidence="1">Cell membrane</location>
        <topology evidence="1">Multi-pass membrane protein</topology>
    </subcellularLocation>
</comment>
<evidence type="ECO:0000256" key="2">
    <source>
        <dbReference type="ARBA" id="ARBA00007977"/>
    </source>
</evidence>
<keyword evidence="4 8" id="KW-0812">Transmembrane</keyword>
<dbReference type="GO" id="GO:0005886">
    <property type="term" value="C:plasma membrane"/>
    <property type="evidence" value="ECO:0007669"/>
    <property type="project" value="UniProtKB-SubCell"/>
</dbReference>
<feature type="region of interest" description="Disordered" evidence="7">
    <location>
        <begin position="1"/>
        <end position="23"/>
    </location>
</feature>
<feature type="transmembrane region" description="Helical" evidence="8">
    <location>
        <begin position="297"/>
        <end position="316"/>
    </location>
</feature>
<evidence type="ECO:0000256" key="4">
    <source>
        <dbReference type="ARBA" id="ARBA00022692"/>
    </source>
</evidence>
<feature type="transmembrane region" description="Helical" evidence="8">
    <location>
        <begin position="274"/>
        <end position="291"/>
    </location>
</feature>
<name>A0A8J4M6F2_9PROT</name>
<feature type="transmembrane region" description="Helical" evidence="8">
    <location>
        <begin position="88"/>
        <end position="107"/>
    </location>
</feature>